<dbReference type="Gene3D" id="2.60.120.260">
    <property type="entry name" value="Galactose-binding domain-like"/>
    <property type="match status" value="1"/>
</dbReference>
<dbReference type="Proteomes" id="UP000320390">
    <property type="component" value="Chromosome"/>
</dbReference>
<dbReference type="Gene3D" id="1.50.10.20">
    <property type="match status" value="2"/>
</dbReference>
<dbReference type="EMBL" id="CP036434">
    <property type="protein sequence ID" value="QDV07526.1"/>
    <property type="molecule type" value="Genomic_DNA"/>
</dbReference>
<dbReference type="AlphaFoldDB" id="A0A518ETW0"/>
<dbReference type="CDD" id="cd00688">
    <property type="entry name" value="ISOPREN_C2_like"/>
    <property type="match status" value="1"/>
</dbReference>
<evidence type="ECO:0000313" key="2">
    <source>
        <dbReference type="Proteomes" id="UP000320390"/>
    </source>
</evidence>
<dbReference type="InterPro" id="IPR008979">
    <property type="entry name" value="Galactose-bd-like_sf"/>
</dbReference>
<dbReference type="InterPro" id="IPR008930">
    <property type="entry name" value="Terpenoid_cyclase/PrenylTrfase"/>
</dbReference>
<name>A0A518ETW0_9BACT</name>
<gene>
    <name evidence="1" type="ORF">Poly30_30520</name>
</gene>
<sequence>MRDSEPGNLRTGALRVAFFLTPLLAGGRRSTSPHRCPGTARRPKLLAGLLLGLGTFASATAVARPVPLSSVQEPVKIEAPKPVTQDEIDTAIHRAIRFLLSRQELDGSWRPDEAKYVSGQTGLCVYTLLKAGVEKNHPSIERGIAYLRAHPPEWTYGIACSLLALHELSPERFADEIEAWTAVLMEGHGLGFAYPANERAPNYEEDLSLTQYGALGLRVAESCGLKVHHTIWESLIDYAMSVHNGDGSFSYRLGTDHTGSMTAAGIAVLQISRAALEAQNRMGARESRQIQEVMDQAYEWLGENLRMDRNPDPNAENDNAGHMTRWSLYYLYGLERVGGLTGVRTFGGRDWYEEASRYLIRTQGGEGQWGTAQGEPHPGTCFGVLVLKRATAPTSGQKPRGRQSYGDDVETRPMSLRLTGDTPLTAWVSSFGTKTLKKFEWDGEIGKGPRVIRVEYFNDETKEILGVIQGDPESPSKSERFAAQFKLPHPGTFRVRARAFVRPISDTEGEEVLVLSQPVQVVVDAAITEGMRDAQRDLGHNNLQLTECEVRASSFATDGQKPSYAADGKMCYVWLSKPDDAERWIEIEPDRPQRGDHVVLTPALQQPDKRHAWGRPGKVFVKVNGKSLGEFEMNPDPYAKTYIPLKKKTVVREIRVEILETIDGKDGGHGKASGFAEIELQLRQDFAPARKGK</sequence>
<organism evidence="1 2">
    <name type="scientific">Saltatorellus ferox</name>
    <dbReference type="NCBI Taxonomy" id="2528018"/>
    <lineage>
        <taxon>Bacteria</taxon>
        <taxon>Pseudomonadati</taxon>
        <taxon>Planctomycetota</taxon>
        <taxon>Planctomycetia</taxon>
        <taxon>Planctomycetia incertae sedis</taxon>
        <taxon>Saltatorellus</taxon>
    </lineage>
</organism>
<dbReference type="SUPFAM" id="SSF48239">
    <property type="entry name" value="Terpenoid cyclases/Protein prenyltransferases"/>
    <property type="match status" value="1"/>
</dbReference>
<proteinExistence type="predicted"/>
<dbReference type="SUPFAM" id="SSF49785">
    <property type="entry name" value="Galactose-binding domain-like"/>
    <property type="match status" value="1"/>
</dbReference>
<keyword evidence="2" id="KW-1185">Reference proteome</keyword>
<protein>
    <submittedName>
        <fullName evidence="1">F5/8 type C domain protein</fullName>
    </submittedName>
</protein>
<evidence type="ECO:0000313" key="1">
    <source>
        <dbReference type="EMBL" id="QDV07526.1"/>
    </source>
</evidence>
<reference evidence="1 2" key="1">
    <citation type="submission" date="2019-02" db="EMBL/GenBank/DDBJ databases">
        <title>Deep-cultivation of Planctomycetes and their phenomic and genomic characterization uncovers novel biology.</title>
        <authorList>
            <person name="Wiegand S."/>
            <person name="Jogler M."/>
            <person name="Boedeker C."/>
            <person name="Pinto D."/>
            <person name="Vollmers J."/>
            <person name="Rivas-Marin E."/>
            <person name="Kohn T."/>
            <person name="Peeters S.H."/>
            <person name="Heuer A."/>
            <person name="Rast P."/>
            <person name="Oberbeckmann S."/>
            <person name="Bunk B."/>
            <person name="Jeske O."/>
            <person name="Meyerdierks A."/>
            <person name="Storesund J.E."/>
            <person name="Kallscheuer N."/>
            <person name="Luecker S."/>
            <person name="Lage O.M."/>
            <person name="Pohl T."/>
            <person name="Merkel B.J."/>
            <person name="Hornburger P."/>
            <person name="Mueller R.-W."/>
            <person name="Bruemmer F."/>
            <person name="Labrenz M."/>
            <person name="Spormann A.M."/>
            <person name="Op den Camp H."/>
            <person name="Overmann J."/>
            <person name="Amann R."/>
            <person name="Jetten M.S.M."/>
            <person name="Mascher T."/>
            <person name="Medema M.H."/>
            <person name="Devos D.P."/>
            <person name="Kaster A.-K."/>
            <person name="Ovreas L."/>
            <person name="Rohde M."/>
            <person name="Galperin M.Y."/>
            <person name="Jogler C."/>
        </authorList>
    </citation>
    <scope>NUCLEOTIDE SEQUENCE [LARGE SCALE GENOMIC DNA]</scope>
    <source>
        <strain evidence="1 2">Poly30</strain>
    </source>
</reference>
<accession>A0A518ETW0</accession>